<evidence type="ECO:0000256" key="1">
    <source>
        <dbReference type="SAM" id="MobiDB-lite"/>
    </source>
</evidence>
<keyword evidence="2" id="KW-0732">Signal</keyword>
<evidence type="ECO:0000256" key="2">
    <source>
        <dbReference type="SAM" id="SignalP"/>
    </source>
</evidence>
<protein>
    <recommendedName>
        <fullName evidence="5">META domain-containing protein</fullName>
    </recommendedName>
</protein>
<dbReference type="EMBL" id="FSQT01000002">
    <property type="protein sequence ID" value="SIN28859.1"/>
    <property type="molecule type" value="Genomic_DNA"/>
</dbReference>
<evidence type="ECO:0000313" key="4">
    <source>
        <dbReference type="Proteomes" id="UP000185124"/>
    </source>
</evidence>
<proteinExistence type="predicted"/>
<feature type="chain" id="PRO_5039223978" description="META domain-containing protein" evidence="2">
    <location>
        <begin position="21"/>
        <end position="289"/>
    </location>
</feature>
<feature type="signal peptide" evidence="2">
    <location>
        <begin position="1"/>
        <end position="20"/>
    </location>
</feature>
<name>A0A1N6A479_9ACTN</name>
<dbReference type="STRING" id="709881.SAMN04489832_4914"/>
<evidence type="ECO:0008006" key="5">
    <source>
        <dbReference type="Google" id="ProtNLM"/>
    </source>
</evidence>
<sequence length="289" mass="30060">MGRSRFVVAVIVLGALLAGCGDGGGSQAPTPDRSRDSGAVDSSRVEPVGLIGNWTVTAPDPDSSGILRLAPVDQGGLSWFGTCGTAMGTWRADTNGLFLAGVPKNPASGERRCRLAPDWLRQATSFRFEGEIPVLLDDQGREVARLLPGAKPTPGPHVVPSLAEPPMVTPEVRQAFTPAVGLPPHLKPASRDDLRGRWVPVGPARGSAHVELRNDGEWRGSDGCNGQHGRWVAGPDGALLATAGPSTLIGCRSVPVATWLSEASRAGLDGEVLVLLTAKGTETGRLARG</sequence>
<organism evidence="3 4">
    <name type="scientific">Micromonospora cremea</name>
    <dbReference type="NCBI Taxonomy" id="709881"/>
    <lineage>
        <taxon>Bacteria</taxon>
        <taxon>Bacillati</taxon>
        <taxon>Actinomycetota</taxon>
        <taxon>Actinomycetes</taxon>
        <taxon>Micromonosporales</taxon>
        <taxon>Micromonosporaceae</taxon>
        <taxon>Micromonospora</taxon>
    </lineage>
</organism>
<gene>
    <name evidence="3" type="ORF">SAMN04489832_4914</name>
</gene>
<keyword evidence="4" id="KW-1185">Reference proteome</keyword>
<feature type="region of interest" description="Disordered" evidence="1">
    <location>
        <begin position="22"/>
        <end position="42"/>
    </location>
</feature>
<dbReference type="Proteomes" id="UP000185124">
    <property type="component" value="Unassembled WGS sequence"/>
</dbReference>
<reference evidence="4" key="1">
    <citation type="submission" date="2016-12" db="EMBL/GenBank/DDBJ databases">
        <authorList>
            <person name="Varghese N."/>
            <person name="Submissions S."/>
        </authorList>
    </citation>
    <scope>NUCLEOTIDE SEQUENCE [LARGE SCALE GENOMIC DNA]</scope>
    <source>
        <strain evidence="4">DSM 45599</strain>
    </source>
</reference>
<dbReference type="PROSITE" id="PS51257">
    <property type="entry name" value="PROKAR_LIPOPROTEIN"/>
    <property type="match status" value="1"/>
</dbReference>
<dbReference type="OrthoDB" id="4990393at2"/>
<accession>A0A1N6A479</accession>
<dbReference type="RefSeq" id="WP_074315824.1">
    <property type="nucleotide sequence ID" value="NZ_FSQT01000002.1"/>
</dbReference>
<evidence type="ECO:0000313" key="3">
    <source>
        <dbReference type="EMBL" id="SIN28859.1"/>
    </source>
</evidence>
<dbReference type="AlphaFoldDB" id="A0A1N6A479"/>